<evidence type="ECO:0000313" key="1">
    <source>
        <dbReference type="EMBL" id="CAC86105.1"/>
    </source>
</evidence>
<reference evidence="1" key="1">
    <citation type="journal article" date="2002" name="Microbiology">
        <title>Comparison of ribitol and glycerol teichoic acid genes in Bacillus subtilis W23 and 168: identical function, similar divergent organization, but different regulation.</title>
        <authorList>
            <person name="Lazarevic V."/>
            <person name="Abellan F.-X."/>
            <person name="Beggah Moeller S."/>
            <person name="Karamata D."/>
            <person name="Maueel C."/>
        </authorList>
    </citation>
    <scope>NUCLEOTIDE SEQUENCE</scope>
    <source>
        <strain evidence="1">W23</strain>
    </source>
</reference>
<gene>
    <name evidence="1" type="primary">lytD</name>
</gene>
<dbReference type="AlphaFoldDB" id="Q8RKJ3"/>
<name>Q8RKJ3_BACIU</name>
<accession>Q8RKJ3</accession>
<proteinExistence type="predicted"/>
<dbReference type="EMBL" id="AJ313428">
    <property type="protein sequence ID" value="CAC86105.1"/>
    <property type="molecule type" value="Genomic_DNA"/>
</dbReference>
<sequence>WAYKQVNRMYSLYSLLDGYTLYYDVPEYQ</sequence>
<protein>
    <submittedName>
        <fullName evidence="1">Putative N-acetylglucosaminidase</fullName>
    </submittedName>
</protein>
<organism evidence="1">
    <name type="scientific">Bacillus subtilis</name>
    <dbReference type="NCBI Taxonomy" id="1423"/>
    <lineage>
        <taxon>Bacteria</taxon>
        <taxon>Bacillati</taxon>
        <taxon>Bacillota</taxon>
        <taxon>Bacilli</taxon>
        <taxon>Bacillales</taxon>
        <taxon>Bacillaceae</taxon>
        <taxon>Bacillus</taxon>
    </lineage>
</organism>
<feature type="non-terminal residue" evidence="1">
    <location>
        <position position="1"/>
    </location>
</feature>